<dbReference type="STRING" id="313628.LNTAR_10216"/>
<organism evidence="2 3">
    <name type="scientific">Lentisphaera araneosa HTCC2155</name>
    <dbReference type="NCBI Taxonomy" id="313628"/>
    <lineage>
        <taxon>Bacteria</taxon>
        <taxon>Pseudomonadati</taxon>
        <taxon>Lentisphaerota</taxon>
        <taxon>Lentisphaeria</taxon>
        <taxon>Lentisphaerales</taxon>
        <taxon>Lentisphaeraceae</taxon>
        <taxon>Lentisphaera</taxon>
    </lineage>
</organism>
<evidence type="ECO:0000256" key="1">
    <source>
        <dbReference type="SAM" id="SignalP"/>
    </source>
</evidence>
<protein>
    <submittedName>
        <fullName evidence="2">Uncharacterized protein</fullName>
    </submittedName>
</protein>
<feature type="chain" id="PRO_5002694414" evidence="1">
    <location>
        <begin position="20"/>
        <end position="158"/>
    </location>
</feature>
<reference evidence="2 3" key="1">
    <citation type="journal article" date="2010" name="J. Bacteriol.">
        <title>Genome sequence of Lentisphaera araneosa HTCC2155T, the type species of the order Lentisphaerales in the phylum Lentisphaerae.</title>
        <authorList>
            <person name="Thrash J.C."/>
            <person name="Cho J.C."/>
            <person name="Vergin K.L."/>
            <person name="Morris R.M."/>
            <person name="Giovannoni S.J."/>
        </authorList>
    </citation>
    <scope>NUCLEOTIDE SEQUENCE [LARGE SCALE GENOMIC DNA]</scope>
    <source>
        <strain evidence="2 3">HTCC2155</strain>
    </source>
</reference>
<gene>
    <name evidence="2" type="ORF">LNTAR_10216</name>
</gene>
<evidence type="ECO:0000313" key="3">
    <source>
        <dbReference type="Proteomes" id="UP000004947"/>
    </source>
</evidence>
<sequence length="158" mass="18015">MSIIRNLVLFMSLSSLVCAEELKDVGGDFSHQPEFTCVENYEGSEAKVRVTCENKTWSIQFQTEGWSNEVQDYAKFVGTGGGGVAQIFQEDVNNDGVKEFVTVLYKGEGNGDEVFWNEVIFWFKDGTQKRTWVKDFDHKKMRHYLKTIKPKLSAPKAV</sequence>
<feature type="signal peptide" evidence="1">
    <location>
        <begin position="1"/>
        <end position="19"/>
    </location>
</feature>
<keyword evidence="1" id="KW-0732">Signal</keyword>
<keyword evidence="3" id="KW-1185">Reference proteome</keyword>
<name>A6DIJ6_9BACT</name>
<dbReference type="AlphaFoldDB" id="A6DIJ6"/>
<dbReference type="EMBL" id="ABCK01000005">
    <property type="protein sequence ID" value="EDM28282.1"/>
    <property type="molecule type" value="Genomic_DNA"/>
</dbReference>
<proteinExistence type="predicted"/>
<evidence type="ECO:0000313" key="2">
    <source>
        <dbReference type="EMBL" id="EDM28282.1"/>
    </source>
</evidence>
<comment type="caution">
    <text evidence="2">The sequence shown here is derived from an EMBL/GenBank/DDBJ whole genome shotgun (WGS) entry which is preliminary data.</text>
</comment>
<dbReference type="Proteomes" id="UP000004947">
    <property type="component" value="Unassembled WGS sequence"/>
</dbReference>
<dbReference type="RefSeq" id="WP_007277727.1">
    <property type="nucleotide sequence ID" value="NZ_ABCK01000005.1"/>
</dbReference>
<accession>A6DIJ6</accession>